<feature type="non-terminal residue" evidence="2">
    <location>
        <position position="118"/>
    </location>
</feature>
<evidence type="ECO:0000313" key="2">
    <source>
        <dbReference type="EMBL" id="GFB32354.1"/>
    </source>
</evidence>
<accession>A0A699L9J4</accession>
<comment type="caution">
    <text evidence="2">The sequence shown here is derived from an EMBL/GenBank/DDBJ whole genome shotgun (WGS) entry which is preliminary data.</text>
</comment>
<proteinExistence type="predicted"/>
<evidence type="ECO:0000256" key="1">
    <source>
        <dbReference type="SAM" id="MobiDB-lite"/>
    </source>
</evidence>
<feature type="compositionally biased region" description="Low complexity" evidence="1">
    <location>
        <begin position="49"/>
        <end position="67"/>
    </location>
</feature>
<sequence length="118" mass="12711">MAKKYVFPNIVGKGTGHKKSRPVWNNVQGINHQNKFSPTAVFTRSRRIPVSTAKPKAAASTSAAKPVNTARPKKISAVKGNRVTAVKALAGNGYYQNDKIQAKTKVNPVKVEVKNGAE</sequence>
<protein>
    <submittedName>
        <fullName evidence="2">Uncharacterized protein</fullName>
    </submittedName>
</protein>
<dbReference type="EMBL" id="BKCJ010601990">
    <property type="protein sequence ID" value="GFB32354.1"/>
    <property type="molecule type" value="Genomic_DNA"/>
</dbReference>
<reference evidence="2" key="1">
    <citation type="journal article" date="2019" name="Sci. Rep.">
        <title>Draft genome of Tanacetum cinerariifolium, the natural source of mosquito coil.</title>
        <authorList>
            <person name="Yamashiro T."/>
            <person name="Shiraishi A."/>
            <person name="Satake H."/>
            <person name="Nakayama K."/>
        </authorList>
    </citation>
    <scope>NUCLEOTIDE SEQUENCE</scope>
</reference>
<organism evidence="2">
    <name type="scientific">Tanacetum cinerariifolium</name>
    <name type="common">Dalmatian daisy</name>
    <name type="synonym">Chrysanthemum cinerariifolium</name>
    <dbReference type="NCBI Taxonomy" id="118510"/>
    <lineage>
        <taxon>Eukaryota</taxon>
        <taxon>Viridiplantae</taxon>
        <taxon>Streptophyta</taxon>
        <taxon>Embryophyta</taxon>
        <taxon>Tracheophyta</taxon>
        <taxon>Spermatophyta</taxon>
        <taxon>Magnoliopsida</taxon>
        <taxon>eudicotyledons</taxon>
        <taxon>Gunneridae</taxon>
        <taxon>Pentapetalae</taxon>
        <taxon>asterids</taxon>
        <taxon>campanulids</taxon>
        <taxon>Asterales</taxon>
        <taxon>Asteraceae</taxon>
        <taxon>Asteroideae</taxon>
        <taxon>Anthemideae</taxon>
        <taxon>Anthemidinae</taxon>
        <taxon>Tanacetum</taxon>
    </lineage>
</organism>
<feature type="region of interest" description="Disordered" evidence="1">
    <location>
        <begin position="48"/>
        <end position="74"/>
    </location>
</feature>
<name>A0A699L9J4_TANCI</name>
<dbReference type="AlphaFoldDB" id="A0A699L9J4"/>
<gene>
    <name evidence="2" type="ORF">Tci_704325</name>
</gene>